<comment type="caution">
    <text evidence="1">The sequence shown here is derived from an EMBL/GenBank/DDBJ whole genome shotgun (WGS) entry which is preliminary data.</text>
</comment>
<reference evidence="2" key="1">
    <citation type="journal article" date="2019" name="Int. J. Syst. Evol. Microbiol.">
        <title>The Global Catalogue of Microorganisms (GCM) 10K type strain sequencing project: providing services to taxonomists for standard genome sequencing and annotation.</title>
        <authorList>
            <consortium name="The Broad Institute Genomics Platform"/>
            <consortium name="The Broad Institute Genome Sequencing Center for Infectious Disease"/>
            <person name="Wu L."/>
            <person name="Ma J."/>
        </authorList>
    </citation>
    <scope>NUCLEOTIDE SEQUENCE [LARGE SCALE GENOMIC DNA]</scope>
    <source>
        <strain evidence="2">JCM 17225</strain>
    </source>
</reference>
<organism evidence="1 2">
    <name type="scientific">Hymenobacter glaciei</name>
    <dbReference type="NCBI Taxonomy" id="877209"/>
    <lineage>
        <taxon>Bacteria</taxon>
        <taxon>Pseudomonadati</taxon>
        <taxon>Bacteroidota</taxon>
        <taxon>Cytophagia</taxon>
        <taxon>Cytophagales</taxon>
        <taxon>Hymenobacteraceae</taxon>
        <taxon>Hymenobacter</taxon>
    </lineage>
</organism>
<proteinExistence type="predicted"/>
<sequence>MLSEAKHFYLNTNLVTRIALRGRDASASLSMTLYIEQNDCKAALPRPQAHPEIVLRA</sequence>
<protein>
    <submittedName>
        <fullName evidence="1">Uncharacterized protein</fullName>
    </submittedName>
</protein>
<accession>A0ABP7UVQ4</accession>
<dbReference type="Proteomes" id="UP001501469">
    <property type="component" value="Unassembled WGS sequence"/>
</dbReference>
<gene>
    <name evidence="1" type="ORF">GCM10022409_45970</name>
</gene>
<dbReference type="EMBL" id="BAABDK010000034">
    <property type="protein sequence ID" value="GAA4053774.1"/>
    <property type="molecule type" value="Genomic_DNA"/>
</dbReference>
<keyword evidence="2" id="KW-1185">Reference proteome</keyword>
<evidence type="ECO:0000313" key="1">
    <source>
        <dbReference type="EMBL" id="GAA4053774.1"/>
    </source>
</evidence>
<name>A0ABP7UVQ4_9BACT</name>
<evidence type="ECO:0000313" key="2">
    <source>
        <dbReference type="Proteomes" id="UP001501469"/>
    </source>
</evidence>